<evidence type="ECO:0000313" key="2">
    <source>
        <dbReference type="Proteomes" id="UP001303160"/>
    </source>
</evidence>
<protein>
    <submittedName>
        <fullName evidence="1">Uncharacterized protein</fullName>
    </submittedName>
</protein>
<dbReference type="Proteomes" id="UP001303160">
    <property type="component" value="Unassembled WGS sequence"/>
</dbReference>
<organism evidence="1 2">
    <name type="scientific">Triangularia verruculosa</name>
    <dbReference type="NCBI Taxonomy" id="2587418"/>
    <lineage>
        <taxon>Eukaryota</taxon>
        <taxon>Fungi</taxon>
        <taxon>Dikarya</taxon>
        <taxon>Ascomycota</taxon>
        <taxon>Pezizomycotina</taxon>
        <taxon>Sordariomycetes</taxon>
        <taxon>Sordariomycetidae</taxon>
        <taxon>Sordariales</taxon>
        <taxon>Podosporaceae</taxon>
        <taxon>Triangularia</taxon>
    </lineage>
</organism>
<keyword evidence="2" id="KW-1185">Reference proteome</keyword>
<comment type="caution">
    <text evidence="1">The sequence shown here is derived from an EMBL/GenBank/DDBJ whole genome shotgun (WGS) entry which is preliminary data.</text>
</comment>
<evidence type="ECO:0000313" key="1">
    <source>
        <dbReference type="EMBL" id="KAK4196864.1"/>
    </source>
</evidence>
<sequence length="405" mass="46863">MPRLQNFEWGFGYMLEQETLLCLWVSCPDLRAFRVWDASQSLSRYRPDLFVFCNLRYLAIEELFGDLCWWRKQLVQILLHSSRDLRGLELSISEETVHLYQDKRAPDHANFFDRLCQDYIQSGGDPLPIKTLKCGRSIYPMDYHYLTGLVNLASLEVLEIDNDEELHDDSDVFDLYTDDSGCKIVFWAFGPATCPRLRRLTVSRYGEETHKLLCQIAKHPSVSCNLVFSATSHGYDGFDSAMLLASSDEYPGLPIKLRMMEVDLNRENRYSYNRPAKQILEDLAVSNGDSLEALVLNLSDSDSDWVKMVDGVNTQHVVEFISSFTKLTQLYVYVPYYEQDHLEVLAERLALACTTLQRIDLSDKAFAVRRHGVGFRDVSVRPFTDWENHGDLLRFSTFDPFERAY</sequence>
<dbReference type="AlphaFoldDB" id="A0AAN6XA10"/>
<reference evidence="1" key="1">
    <citation type="journal article" date="2023" name="Mol. Phylogenet. Evol.">
        <title>Genome-scale phylogeny and comparative genomics of the fungal order Sordariales.</title>
        <authorList>
            <person name="Hensen N."/>
            <person name="Bonometti L."/>
            <person name="Westerberg I."/>
            <person name="Brannstrom I.O."/>
            <person name="Guillou S."/>
            <person name="Cros-Aarteil S."/>
            <person name="Calhoun S."/>
            <person name="Haridas S."/>
            <person name="Kuo A."/>
            <person name="Mondo S."/>
            <person name="Pangilinan J."/>
            <person name="Riley R."/>
            <person name="LaButti K."/>
            <person name="Andreopoulos B."/>
            <person name="Lipzen A."/>
            <person name="Chen C."/>
            <person name="Yan M."/>
            <person name="Daum C."/>
            <person name="Ng V."/>
            <person name="Clum A."/>
            <person name="Steindorff A."/>
            <person name="Ohm R.A."/>
            <person name="Martin F."/>
            <person name="Silar P."/>
            <person name="Natvig D.O."/>
            <person name="Lalanne C."/>
            <person name="Gautier V."/>
            <person name="Ament-Velasquez S.L."/>
            <person name="Kruys A."/>
            <person name="Hutchinson M.I."/>
            <person name="Powell A.J."/>
            <person name="Barry K."/>
            <person name="Miller A.N."/>
            <person name="Grigoriev I.V."/>
            <person name="Debuchy R."/>
            <person name="Gladieux P."/>
            <person name="Hiltunen Thoren M."/>
            <person name="Johannesson H."/>
        </authorList>
    </citation>
    <scope>NUCLEOTIDE SEQUENCE</scope>
    <source>
        <strain evidence="1">CBS 315.58</strain>
    </source>
</reference>
<dbReference type="SUPFAM" id="SSF52047">
    <property type="entry name" value="RNI-like"/>
    <property type="match status" value="1"/>
</dbReference>
<dbReference type="EMBL" id="MU863975">
    <property type="protein sequence ID" value="KAK4196864.1"/>
    <property type="molecule type" value="Genomic_DNA"/>
</dbReference>
<accession>A0AAN6XA10</accession>
<reference evidence="1" key="2">
    <citation type="submission" date="2023-05" db="EMBL/GenBank/DDBJ databases">
        <authorList>
            <consortium name="Lawrence Berkeley National Laboratory"/>
            <person name="Steindorff A."/>
            <person name="Hensen N."/>
            <person name="Bonometti L."/>
            <person name="Westerberg I."/>
            <person name="Brannstrom I.O."/>
            <person name="Guillou S."/>
            <person name="Cros-Aarteil S."/>
            <person name="Calhoun S."/>
            <person name="Haridas S."/>
            <person name="Kuo A."/>
            <person name="Mondo S."/>
            <person name="Pangilinan J."/>
            <person name="Riley R."/>
            <person name="Labutti K."/>
            <person name="Andreopoulos B."/>
            <person name="Lipzen A."/>
            <person name="Chen C."/>
            <person name="Yanf M."/>
            <person name="Daum C."/>
            <person name="Ng V."/>
            <person name="Clum A."/>
            <person name="Ohm R."/>
            <person name="Martin F."/>
            <person name="Silar P."/>
            <person name="Natvig D."/>
            <person name="Lalanne C."/>
            <person name="Gautier V."/>
            <person name="Ament-Velasquez S.L."/>
            <person name="Kruys A."/>
            <person name="Hutchinson M.I."/>
            <person name="Powell A.J."/>
            <person name="Barry K."/>
            <person name="Miller A.N."/>
            <person name="Grigoriev I.V."/>
            <person name="Debuchy R."/>
            <person name="Gladieux P."/>
            <person name="Thoren M.H."/>
            <person name="Johannesson H."/>
        </authorList>
    </citation>
    <scope>NUCLEOTIDE SEQUENCE</scope>
    <source>
        <strain evidence="1">CBS 315.58</strain>
    </source>
</reference>
<name>A0AAN6XA10_9PEZI</name>
<gene>
    <name evidence="1" type="ORF">QBC40DRAFT_208442</name>
</gene>
<proteinExistence type="predicted"/>